<keyword evidence="4" id="KW-1185">Reference proteome</keyword>
<dbReference type="HOGENOM" id="CLU_012494_3_1_1"/>
<gene>
    <name evidence="3" type="ORF">CTHT_0031840</name>
</gene>
<feature type="domain" description="Alpha/beta hydrolase fold-3" evidence="2">
    <location>
        <begin position="161"/>
        <end position="356"/>
    </location>
</feature>
<sequence>MKFDTPDRHGGDDSDSGRYLPIEAERELLATADTSFEVPSERPEETTSPIPPAPIITIDRYDWFSTSSESDSPMHVDETNDLRIKVSPLPSLQRLGHAFVVLTFRCFLLIPSCIIAFHNFYFRQRPDLIKQYSTCPGLHVRVFYPPSHEPGSSTGVRYPTLLTIHGGGFVFGKPRDNDSWNRRFANKHSILVIALDYRKAPKYCHPRPHTDIATLTEAVLKDDSLLIDRDRVAVAGWSAGGNLALGLTATPLLRFKVSAVVAFYPVVDFVPGKDMKARSRPYKAALGGFRGQERDYLYNLIDTFEWAYLGPGQSRTDPLLSPTHTDFHDLPKYVFTVGCELDMFAMEALKFMCKLSGREMPAVGNIVGRQEIGSEGELVTEGDERFA</sequence>
<dbReference type="Proteomes" id="UP000008066">
    <property type="component" value="Unassembled WGS sequence"/>
</dbReference>
<dbReference type="Gene3D" id="3.40.50.1820">
    <property type="entry name" value="alpha/beta hydrolase"/>
    <property type="match status" value="1"/>
</dbReference>
<evidence type="ECO:0000259" key="2">
    <source>
        <dbReference type="Pfam" id="PF07859"/>
    </source>
</evidence>
<organism evidence="4">
    <name type="scientific">Chaetomium thermophilum (strain DSM 1495 / CBS 144.50 / IMI 039719)</name>
    <name type="common">Thermochaetoides thermophila</name>
    <dbReference type="NCBI Taxonomy" id="759272"/>
    <lineage>
        <taxon>Eukaryota</taxon>
        <taxon>Fungi</taxon>
        <taxon>Dikarya</taxon>
        <taxon>Ascomycota</taxon>
        <taxon>Pezizomycotina</taxon>
        <taxon>Sordariomycetes</taxon>
        <taxon>Sordariomycetidae</taxon>
        <taxon>Sordariales</taxon>
        <taxon>Chaetomiaceae</taxon>
        <taxon>Thermochaetoides</taxon>
    </lineage>
</organism>
<evidence type="ECO:0000313" key="4">
    <source>
        <dbReference type="Proteomes" id="UP000008066"/>
    </source>
</evidence>
<accession>G0S4V8</accession>
<evidence type="ECO:0000313" key="3">
    <source>
        <dbReference type="EMBL" id="EGS21329.1"/>
    </source>
</evidence>
<dbReference type="PANTHER" id="PTHR48081:SF8">
    <property type="entry name" value="ALPHA_BETA HYDROLASE FOLD-3 DOMAIN-CONTAINING PROTEIN-RELATED"/>
    <property type="match status" value="1"/>
</dbReference>
<dbReference type="OrthoDB" id="408631at2759"/>
<dbReference type="RefSeq" id="XP_006693625.1">
    <property type="nucleotide sequence ID" value="XM_006693562.1"/>
</dbReference>
<dbReference type="STRING" id="759272.G0S4V8"/>
<name>G0S4V8_CHATD</name>
<dbReference type="SUPFAM" id="SSF53474">
    <property type="entry name" value="alpha/beta-Hydrolases"/>
    <property type="match status" value="1"/>
</dbReference>
<dbReference type="AlphaFoldDB" id="G0S4V8"/>
<dbReference type="EMBL" id="GL988041">
    <property type="protein sequence ID" value="EGS21329.1"/>
    <property type="molecule type" value="Genomic_DNA"/>
</dbReference>
<dbReference type="Pfam" id="PF07859">
    <property type="entry name" value="Abhydrolase_3"/>
    <property type="match status" value="1"/>
</dbReference>
<dbReference type="InterPro" id="IPR029058">
    <property type="entry name" value="AB_hydrolase_fold"/>
</dbReference>
<evidence type="ECO:0000256" key="1">
    <source>
        <dbReference type="ARBA" id="ARBA00022801"/>
    </source>
</evidence>
<keyword evidence="1" id="KW-0378">Hydrolase</keyword>
<dbReference type="eggNOG" id="KOG1515">
    <property type="taxonomic scope" value="Eukaryota"/>
</dbReference>
<dbReference type="PANTHER" id="PTHR48081">
    <property type="entry name" value="AB HYDROLASE SUPERFAMILY PROTEIN C4A8.06C"/>
    <property type="match status" value="1"/>
</dbReference>
<dbReference type="OMA" id="CTHGFTH"/>
<proteinExistence type="predicted"/>
<dbReference type="KEGG" id="cthr:CTHT_0031840"/>
<dbReference type="InterPro" id="IPR050300">
    <property type="entry name" value="GDXG_lipolytic_enzyme"/>
</dbReference>
<reference evidence="3 4" key="1">
    <citation type="journal article" date="2011" name="Cell">
        <title>Insight into structure and assembly of the nuclear pore complex by utilizing the genome of a eukaryotic thermophile.</title>
        <authorList>
            <person name="Amlacher S."/>
            <person name="Sarges P."/>
            <person name="Flemming D."/>
            <person name="van Noort V."/>
            <person name="Kunze R."/>
            <person name="Devos D.P."/>
            <person name="Arumugam M."/>
            <person name="Bork P."/>
            <person name="Hurt E."/>
        </authorList>
    </citation>
    <scope>NUCLEOTIDE SEQUENCE [LARGE SCALE GENOMIC DNA]</scope>
    <source>
        <strain evidence="4">DSM 1495 / CBS 144.50 / IMI 039719</strain>
    </source>
</reference>
<protein>
    <recommendedName>
        <fullName evidence="2">Alpha/beta hydrolase fold-3 domain-containing protein</fullName>
    </recommendedName>
</protein>
<dbReference type="GeneID" id="18257222"/>
<dbReference type="GO" id="GO:0016787">
    <property type="term" value="F:hydrolase activity"/>
    <property type="evidence" value="ECO:0007669"/>
    <property type="project" value="UniProtKB-KW"/>
</dbReference>
<dbReference type="InterPro" id="IPR013094">
    <property type="entry name" value="AB_hydrolase_3"/>
</dbReference>